<proteinExistence type="predicted"/>
<dbReference type="Pfam" id="PF10790">
    <property type="entry name" value="DUF2604"/>
    <property type="match status" value="1"/>
</dbReference>
<name>A0A9E8CNR2_9HYPH</name>
<dbReference type="AlphaFoldDB" id="A0A9E8CNR2"/>
<dbReference type="EMBL" id="CP102775">
    <property type="protein sequence ID" value="UZF90192.1"/>
    <property type="molecule type" value="Genomic_DNA"/>
</dbReference>
<reference evidence="2" key="1">
    <citation type="submission" date="2022-08" db="EMBL/GenBank/DDBJ databases">
        <title>Complete Genome Sequences of 2 Bosea sp. soil isolates.</title>
        <authorList>
            <person name="Alvarez Arevalo M."/>
            <person name="Sterndorff E.B."/>
            <person name="Faurdal D."/>
            <person name="Joergensen T.S."/>
            <person name="Weber T."/>
        </authorList>
    </citation>
    <scope>NUCLEOTIDE SEQUENCE</scope>
    <source>
        <strain evidence="2">NBC_00436</strain>
        <plasmid evidence="2">pNBC436</plasmid>
    </source>
</reference>
<evidence type="ECO:0000313" key="2">
    <source>
        <dbReference type="EMBL" id="UZF90192.1"/>
    </source>
</evidence>
<feature type="region of interest" description="Disordered" evidence="1">
    <location>
        <begin position="1"/>
        <end position="42"/>
    </location>
</feature>
<organism evidence="2">
    <name type="scientific">Bosea sp. NBC_00436</name>
    <dbReference type="NCBI Taxonomy" id="2969620"/>
    <lineage>
        <taxon>Bacteria</taxon>
        <taxon>Pseudomonadati</taxon>
        <taxon>Pseudomonadota</taxon>
        <taxon>Alphaproteobacteria</taxon>
        <taxon>Hyphomicrobiales</taxon>
        <taxon>Boseaceae</taxon>
        <taxon>Bosea</taxon>
    </lineage>
</organism>
<dbReference type="InterPro" id="IPR019726">
    <property type="entry name" value="DUF2604"/>
</dbReference>
<sequence>MKIDAQQADRKPEQPKEPPQPPGHGGENPGNPKDPGDKGNPNQIVITVVVNGQTTDVKANVNPPLRTVRDKALEATENVGQEPENWELKDEAGTVLDLDKKIGEFGFPKDVTLFLSLKAGQAGE</sequence>
<evidence type="ECO:0000256" key="1">
    <source>
        <dbReference type="SAM" id="MobiDB-lite"/>
    </source>
</evidence>
<geneLocation type="plasmid" evidence="2">
    <name>pNBC436</name>
</geneLocation>
<feature type="compositionally biased region" description="Basic and acidic residues" evidence="1">
    <location>
        <begin position="1"/>
        <end position="16"/>
    </location>
</feature>
<accession>A0A9E8CNR2</accession>
<gene>
    <name evidence="2" type="ORF">NWE54_26435</name>
</gene>
<protein>
    <submittedName>
        <fullName evidence="2">DUF2604 domain-containing protein</fullName>
    </submittedName>
</protein>
<keyword evidence="2" id="KW-0614">Plasmid</keyword>